<feature type="transmembrane region" description="Helical" evidence="1">
    <location>
        <begin position="121"/>
        <end position="140"/>
    </location>
</feature>
<evidence type="ECO:0000313" key="2">
    <source>
        <dbReference type="EMBL" id="KKK39741.1"/>
    </source>
</evidence>
<reference evidence="2 3" key="1">
    <citation type="submission" date="2015-04" db="EMBL/GenBank/DDBJ databases">
        <title>Taxonomic description and genome sequence of Bacillus campisalis sp. nov., a novel member of the genus Bacillus isolated from solar saltern.</title>
        <authorList>
            <person name="Mathan Kumar R."/>
            <person name="Kaur G."/>
            <person name="Kumar A."/>
            <person name="Singh N.K."/>
            <person name="Kaur N."/>
            <person name="Kumar N."/>
            <person name="Mayilraj S."/>
        </authorList>
    </citation>
    <scope>NUCLEOTIDE SEQUENCE [LARGE SCALE GENOMIC DNA]</scope>
    <source>
        <strain evidence="2 3">SA2-6</strain>
    </source>
</reference>
<name>A0A0M2T187_9BACI</name>
<keyword evidence="3" id="KW-1185">Reference proteome</keyword>
<comment type="caution">
    <text evidence="2">The sequence shown here is derived from an EMBL/GenBank/DDBJ whole genome shotgun (WGS) entry which is preliminary data.</text>
</comment>
<sequence>MDWLYRFIIYLHVLSAIVSIGPFFLLLSIVKKLEAAAEEKLVSYLEIFRFAVRLSKHAGHVLVGSGVLLVLMGPWTWGTPWIIMTLVILFLSLFFLARAFSPTIRKFEEHGQDRAQLTAKLRRTTWIYIILLSAMLWFMVVKPTLWW</sequence>
<protein>
    <recommendedName>
        <fullName evidence="4">DUF2269 domain-containing protein</fullName>
    </recommendedName>
</protein>
<keyword evidence="1" id="KW-0472">Membrane</keyword>
<accession>A0A0M2T187</accession>
<gene>
    <name evidence="2" type="ORF">WQ57_00100</name>
</gene>
<organism evidence="2 3">
    <name type="scientific">Mesobacillus campisalis</name>
    <dbReference type="NCBI Taxonomy" id="1408103"/>
    <lineage>
        <taxon>Bacteria</taxon>
        <taxon>Bacillati</taxon>
        <taxon>Bacillota</taxon>
        <taxon>Bacilli</taxon>
        <taxon>Bacillales</taxon>
        <taxon>Bacillaceae</taxon>
        <taxon>Mesobacillus</taxon>
    </lineage>
</organism>
<feature type="transmembrane region" description="Helical" evidence="1">
    <location>
        <begin position="6"/>
        <end position="30"/>
    </location>
</feature>
<keyword evidence="1" id="KW-0812">Transmembrane</keyword>
<dbReference type="OrthoDB" id="2436717at2"/>
<keyword evidence="1" id="KW-1133">Transmembrane helix</keyword>
<proteinExistence type="predicted"/>
<feature type="transmembrane region" description="Helical" evidence="1">
    <location>
        <begin position="81"/>
        <end position="100"/>
    </location>
</feature>
<dbReference type="PATRIC" id="fig|1408103.3.peg.23"/>
<evidence type="ECO:0008006" key="4">
    <source>
        <dbReference type="Google" id="ProtNLM"/>
    </source>
</evidence>
<dbReference type="Proteomes" id="UP000034166">
    <property type="component" value="Unassembled WGS sequence"/>
</dbReference>
<evidence type="ECO:0000256" key="1">
    <source>
        <dbReference type="SAM" id="Phobius"/>
    </source>
</evidence>
<evidence type="ECO:0000313" key="3">
    <source>
        <dbReference type="Proteomes" id="UP000034166"/>
    </source>
</evidence>
<dbReference type="AlphaFoldDB" id="A0A0M2T187"/>
<dbReference type="EMBL" id="LAYY01000001">
    <property type="protein sequence ID" value="KKK39741.1"/>
    <property type="molecule type" value="Genomic_DNA"/>
</dbReference>
<dbReference type="RefSeq" id="WP_046521682.1">
    <property type="nucleotide sequence ID" value="NZ_LAYY01000001.1"/>
</dbReference>